<reference evidence="1 2" key="1">
    <citation type="journal article" date="2018" name="Elife">
        <title>Discovery and characterization of a prevalent human gut bacterial enzyme sufficient for the inactivation of a family of plant toxins.</title>
        <authorList>
            <person name="Koppel N."/>
            <person name="Bisanz J.E."/>
            <person name="Pandelia M.E."/>
            <person name="Turnbaugh P.J."/>
            <person name="Balskus E.P."/>
        </authorList>
    </citation>
    <scope>NUCLEOTIDE SEQUENCE [LARGE SCALE GENOMIC DNA]</scope>
    <source>
        <strain evidence="1 2">FAA1-1-60AUCSF</strain>
    </source>
</reference>
<dbReference type="EMBL" id="PPTY01000001">
    <property type="protein sequence ID" value="RDB89068.1"/>
    <property type="molecule type" value="Genomic_DNA"/>
</dbReference>
<accession>A0A369NCA3</accession>
<dbReference type="RefSeq" id="WP_035585292.1">
    <property type="nucleotide sequence ID" value="NZ_PPTY01000001.1"/>
</dbReference>
<proteinExistence type="predicted"/>
<organism evidence="1 2">
    <name type="scientific">Eggerthella lenta</name>
    <name type="common">Eubacterium lentum</name>
    <dbReference type="NCBI Taxonomy" id="84112"/>
    <lineage>
        <taxon>Bacteria</taxon>
        <taxon>Bacillati</taxon>
        <taxon>Actinomycetota</taxon>
        <taxon>Coriobacteriia</taxon>
        <taxon>Eggerthellales</taxon>
        <taxon>Eggerthellaceae</taxon>
        <taxon>Eggerthella</taxon>
    </lineage>
</organism>
<sequence>MNVNEQLAVLTALKKAVDERLKEVRSDADEAMRDAYEEDGVEKKALKVCGEKVGELVVTFASDGYEVSDRKAFEEFAVDYGLASVKRSIRPDMMDSCIKALESVFDAEVLEEAVRETVVVSADWEKSMSRVGDAVCYMDSGMVVPGVEYRPKLAKGTMVRGCKPDDVVPILRGLPGGVDALLLGGSDHGE</sequence>
<evidence type="ECO:0000313" key="1">
    <source>
        <dbReference type="EMBL" id="RDB89068.1"/>
    </source>
</evidence>
<evidence type="ECO:0000313" key="2">
    <source>
        <dbReference type="Proteomes" id="UP000253857"/>
    </source>
</evidence>
<gene>
    <name evidence="1" type="ORF">C1871_00950</name>
</gene>
<comment type="caution">
    <text evidence="1">The sequence shown here is derived from an EMBL/GenBank/DDBJ whole genome shotgun (WGS) entry which is preliminary data.</text>
</comment>
<protein>
    <submittedName>
        <fullName evidence="1">Uncharacterized protein</fullName>
    </submittedName>
</protein>
<name>A0A369NCA3_EGGLN</name>
<dbReference type="Proteomes" id="UP000253857">
    <property type="component" value="Unassembled WGS sequence"/>
</dbReference>
<dbReference type="AlphaFoldDB" id="A0A369NCA3"/>